<feature type="binding site" evidence="5">
    <location>
        <begin position="209"/>
        <end position="215"/>
    </location>
    <ligand>
        <name>2-oxoglutarate</name>
        <dbReference type="ChEBI" id="CHEBI:16810"/>
    </ligand>
</feature>
<keyword evidence="9" id="KW-1185">Reference proteome</keyword>
<accession>A0A7V7GTB3</accession>
<feature type="binding site" evidence="5">
    <location>
        <position position="139"/>
    </location>
    <ligand>
        <name>substrate</name>
    </ligand>
</feature>
<name>A0A7V7GTB3_9GAMM</name>
<dbReference type="Proteomes" id="UP000463138">
    <property type="component" value="Unassembled WGS sequence"/>
</dbReference>
<dbReference type="GO" id="GO:0032259">
    <property type="term" value="P:methylation"/>
    <property type="evidence" value="ECO:0007669"/>
    <property type="project" value="UniProtKB-KW"/>
</dbReference>
<organism evidence="8 9">
    <name type="scientific">Halopseudomonas laoshanensis</name>
    <dbReference type="NCBI Taxonomy" id="2268758"/>
    <lineage>
        <taxon>Bacteria</taxon>
        <taxon>Pseudomonadati</taxon>
        <taxon>Pseudomonadota</taxon>
        <taxon>Gammaproteobacteria</taxon>
        <taxon>Pseudomonadales</taxon>
        <taxon>Pseudomonadaceae</taxon>
        <taxon>Halopseudomonas</taxon>
    </lineage>
</organism>
<evidence type="ECO:0000256" key="4">
    <source>
        <dbReference type="ARBA" id="ARBA00023004"/>
    </source>
</evidence>
<dbReference type="GO" id="GO:0035515">
    <property type="term" value="F:oxidative RNA demethylase activity"/>
    <property type="evidence" value="ECO:0007669"/>
    <property type="project" value="TreeGrafter"/>
</dbReference>
<dbReference type="GO" id="GO:0035513">
    <property type="term" value="P:oxidative RNA demethylation"/>
    <property type="evidence" value="ECO:0007669"/>
    <property type="project" value="TreeGrafter"/>
</dbReference>
<dbReference type="InterPro" id="IPR037151">
    <property type="entry name" value="AlkB-like_sf"/>
</dbReference>
<keyword evidence="8" id="KW-0489">Methyltransferase</keyword>
<comment type="caution">
    <text evidence="8">The sequence shown here is derived from an EMBL/GenBank/DDBJ whole genome shotgun (WGS) entry which is preliminary data.</text>
</comment>
<protein>
    <submittedName>
        <fullName evidence="8">DNA oxidative demethylase AlkB</fullName>
    </submittedName>
</protein>
<dbReference type="Gene3D" id="2.60.120.590">
    <property type="entry name" value="Alpha-ketoglutarate-dependent dioxygenase AlkB-like"/>
    <property type="match status" value="1"/>
</dbReference>
<feature type="binding site" evidence="5">
    <location>
        <begin position="124"/>
        <end position="126"/>
    </location>
    <ligand>
        <name>2-oxoglutarate</name>
        <dbReference type="ChEBI" id="CHEBI:16810"/>
    </ligand>
</feature>
<keyword evidence="4 6" id="KW-0408">Iron</keyword>
<dbReference type="GO" id="GO:0008198">
    <property type="term" value="F:ferrous iron binding"/>
    <property type="evidence" value="ECO:0007669"/>
    <property type="project" value="TreeGrafter"/>
</dbReference>
<evidence type="ECO:0000259" key="7">
    <source>
        <dbReference type="PROSITE" id="PS51471"/>
    </source>
</evidence>
<evidence type="ECO:0000256" key="2">
    <source>
        <dbReference type="ARBA" id="ARBA00022964"/>
    </source>
</evidence>
<feature type="binding site" evidence="6">
    <location>
        <position position="135"/>
    </location>
    <ligand>
        <name>Fe cation</name>
        <dbReference type="ChEBI" id="CHEBI:24875"/>
        <note>catalytic</note>
    </ligand>
</feature>
<dbReference type="SUPFAM" id="SSF51197">
    <property type="entry name" value="Clavaminate synthase-like"/>
    <property type="match status" value="1"/>
</dbReference>
<feature type="binding site" evidence="5">
    <location>
        <begin position="80"/>
        <end position="82"/>
    </location>
    <ligand>
        <name>substrate</name>
    </ligand>
</feature>
<evidence type="ECO:0000313" key="9">
    <source>
        <dbReference type="Proteomes" id="UP000463138"/>
    </source>
</evidence>
<dbReference type="PANTHER" id="PTHR16557">
    <property type="entry name" value="ALKYLATED DNA REPAIR PROTEIN ALKB-RELATED"/>
    <property type="match status" value="1"/>
</dbReference>
<feature type="binding site" evidence="5">
    <location>
        <position position="73"/>
    </location>
    <ligand>
        <name>substrate</name>
    </ligand>
</feature>
<evidence type="ECO:0000256" key="1">
    <source>
        <dbReference type="ARBA" id="ARBA00022723"/>
    </source>
</evidence>
<feature type="binding site" evidence="5">
    <location>
        <position position="165"/>
    </location>
    <ligand>
        <name>substrate</name>
    </ligand>
</feature>
<dbReference type="Pfam" id="PF13532">
    <property type="entry name" value="2OG-FeII_Oxy_2"/>
    <property type="match status" value="1"/>
</dbReference>
<dbReference type="InterPro" id="IPR027450">
    <property type="entry name" value="AlkB-like"/>
</dbReference>
<dbReference type="PROSITE" id="PS51471">
    <property type="entry name" value="FE2OG_OXY"/>
    <property type="match status" value="1"/>
</dbReference>
<dbReference type="OrthoDB" id="9796932at2"/>
<reference evidence="8 9" key="1">
    <citation type="submission" date="2018-07" db="EMBL/GenBank/DDBJ databases">
        <title>Pseudomonas laoshanensis sp. nov., isolated from soil.</title>
        <authorList>
            <person name="Sun J."/>
            <person name="Yu L."/>
            <person name="Wang M."/>
            <person name="Zhang C."/>
        </authorList>
    </citation>
    <scope>NUCLEOTIDE SEQUENCE [LARGE SCALE GENOMIC DNA]</scope>
    <source>
        <strain evidence="8 9">Y22</strain>
    </source>
</reference>
<feature type="domain" description="Fe2OG dioxygenase" evidence="7">
    <location>
        <begin position="117"/>
        <end position="218"/>
    </location>
</feature>
<keyword evidence="8" id="KW-0808">Transferase</keyword>
<dbReference type="EMBL" id="QOVF01000002">
    <property type="protein sequence ID" value="KAA0694583.1"/>
    <property type="molecule type" value="Genomic_DNA"/>
</dbReference>
<dbReference type="AlphaFoldDB" id="A0A7V7GTB3"/>
<evidence type="ECO:0000256" key="6">
    <source>
        <dbReference type="PIRSR" id="PIRSR604574-2"/>
    </source>
</evidence>
<dbReference type="GO" id="GO:0035516">
    <property type="term" value="F:broad specificity oxidative DNA demethylase activity"/>
    <property type="evidence" value="ECO:0007669"/>
    <property type="project" value="TreeGrafter"/>
</dbReference>
<evidence type="ECO:0000256" key="5">
    <source>
        <dbReference type="PIRSR" id="PIRSR604574-1"/>
    </source>
</evidence>
<feature type="binding site" evidence="6">
    <location>
        <position position="191"/>
    </location>
    <ligand>
        <name>Fe cation</name>
        <dbReference type="ChEBI" id="CHEBI:24875"/>
        <note>catalytic</note>
    </ligand>
</feature>
<dbReference type="NCBIfam" id="NF011930">
    <property type="entry name" value="PRK15401.1"/>
    <property type="match status" value="1"/>
</dbReference>
<comment type="cofactor">
    <cofactor evidence="6">
        <name>Fe(2+)</name>
        <dbReference type="ChEBI" id="CHEBI:29033"/>
    </cofactor>
    <text evidence="6">Binds 1 Fe(2+) ion per subunit.</text>
</comment>
<feature type="binding site" evidence="6">
    <location>
        <position position="137"/>
    </location>
    <ligand>
        <name>Fe cation</name>
        <dbReference type="ChEBI" id="CHEBI:24875"/>
        <note>catalytic</note>
    </ligand>
</feature>
<gene>
    <name evidence="8" type="ORF">DT594_06710</name>
</gene>
<dbReference type="RefSeq" id="WP_149331992.1">
    <property type="nucleotide sequence ID" value="NZ_QOVF01000002.1"/>
</dbReference>
<keyword evidence="1 6" id="KW-0479">Metal-binding</keyword>
<dbReference type="GO" id="GO:0008168">
    <property type="term" value="F:methyltransferase activity"/>
    <property type="evidence" value="ECO:0007669"/>
    <property type="project" value="UniProtKB-KW"/>
</dbReference>
<dbReference type="GO" id="GO:0005737">
    <property type="term" value="C:cytoplasm"/>
    <property type="evidence" value="ECO:0007669"/>
    <property type="project" value="TreeGrafter"/>
</dbReference>
<evidence type="ECO:0000313" key="8">
    <source>
        <dbReference type="EMBL" id="KAA0694583.1"/>
    </source>
</evidence>
<dbReference type="PANTHER" id="PTHR16557:SF2">
    <property type="entry name" value="NUCLEIC ACID DIOXYGENASE ALKBH1"/>
    <property type="match status" value="1"/>
</dbReference>
<dbReference type="InterPro" id="IPR005123">
    <property type="entry name" value="Oxoglu/Fe-dep_dioxygenase_dom"/>
</dbReference>
<sequence>MPTTDDLFADSTPAAPEQIAEGAWLLRGFVLNEADRLLDAISQVASQAPFRHQITPGGYSMSAAMSSCGEWGWVTDRQGYRYSTTDPLTDQPWPAMPTLLRQVAIDAASASGYEDFNPDACLINRYETGAKMGLHQDKDEADFSAPIVSISLGAPISFMFGGLARTDKTSRWKLEHGDVVVWGGKSRLFFHGVAPLGKRAEHPQTGPMRYNLTFRRVT</sequence>
<evidence type="ECO:0000256" key="3">
    <source>
        <dbReference type="ARBA" id="ARBA00023002"/>
    </source>
</evidence>
<proteinExistence type="predicted"/>
<keyword evidence="3" id="KW-0560">Oxidoreductase</keyword>
<keyword evidence="2" id="KW-0223">Dioxygenase</keyword>
<dbReference type="InterPro" id="IPR004574">
    <property type="entry name" value="Alkb"/>
</dbReference>